<reference evidence="1 2" key="1">
    <citation type="submission" date="2019-07" db="EMBL/GenBank/DDBJ databases">
        <title>Caenimonas sedimenti sp. nov., isolated from activated sludge.</title>
        <authorList>
            <person name="Xu J."/>
        </authorList>
    </citation>
    <scope>NUCLEOTIDE SEQUENCE [LARGE SCALE GENOMIC DNA]</scope>
    <source>
        <strain evidence="1 2">HX-9-20</strain>
    </source>
</reference>
<protein>
    <submittedName>
        <fullName evidence="1">Uncharacterized protein</fullName>
    </submittedName>
</protein>
<dbReference type="AlphaFoldDB" id="A0A562ZT15"/>
<accession>A0A562ZT15</accession>
<evidence type="ECO:0000313" key="1">
    <source>
        <dbReference type="EMBL" id="TWO71506.1"/>
    </source>
</evidence>
<comment type="caution">
    <text evidence="1">The sequence shown here is derived from an EMBL/GenBank/DDBJ whole genome shotgun (WGS) entry which is preliminary data.</text>
</comment>
<evidence type="ECO:0000313" key="2">
    <source>
        <dbReference type="Proteomes" id="UP000318199"/>
    </source>
</evidence>
<keyword evidence="2" id="KW-1185">Reference proteome</keyword>
<proteinExistence type="predicted"/>
<dbReference type="OrthoDB" id="8897108at2"/>
<dbReference type="RefSeq" id="WP_145893118.1">
    <property type="nucleotide sequence ID" value="NZ_VOBQ01000008.1"/>
</dbReference>
<sequence>MNRQAVLDEIAAFQEGFKLSIRRLYGTTLGLPDELDHEATPLYRTVAAMFDYGVAGQHKPDSWLGQGDLLNPDFCDVEAFLSGLAGLAQFLDEDAVSVPVQSLRVARTAVARHVLEGGQRHTGFEDGLPAQGYLSIMEVALLANMDERSVRNATNPSATSPLATETLEKRTFVPIAEAKRWLAARKGFVPTTGLPGQAGDQVAVAPPALAPATLAALTQRAQAQGLAVDAFVHRLLQAT</sequence>
<name>A0A562ZT15_9BURK</name>
<dbReference type="Proteomes" id="UP000318199">
    <property type="component" value="Unassembled WGS sequence"/>
</dbReference>
<gene>
    <name evidence="1" type="ORF">FN976_11370</name>
</gene>
<dbReference type="EMBL" id="VOBQ01000008">
    <property type="protein sequence ID" value="TWO71506.1"/>
    <property type="molecule type" value="Genomic_DNA"/>
</dbReference>
<organism evidence="1 2">
    <name type="scientific">Caenimonas sedimenti</name>
    <dbReference type="NCBI Taxonomy" id="2596921"/>
    <lineage>
        <taxon>Bacteria</taxon>
        <taxon>Pseudomonadati</taxon>
        <taxon>Pseudomonadota</taxon>
        <taxon>Betaproteobacteria</taxon>
        <taxon>Burkholderiales</taxon>
        <taxon>Comamonadaceae</taxon>
        <taxon>Caenimonas</taxon>
    </lineage>
</organism>